<evidence type="ECO:0000313" key="2">
    <source>
        <dbReference type="EMBL" id="KRZ47237.1"/>
    </source>
</evidence>
<reference evidence="2 3" key="1">
    <citation type="submission" date="2015-05" db="EMBL/GenBank/DDBJ databases">
        <title>Evolution of Trichinella species and genotypes.</title>
        <authorList>
            <person name="Korhonen P.K."/>
            <person name="Edoardo P."/>
            <person name="Giuseppe L.R."/>
            <person name="Gasser R.B."/>
        </authorList>
    </citation>
    <scope>NUCLEOTIDE SEQUENCE [LARGE SCALE GENOMIC DNA]</scope>
    <source>
        <strain evidence="2">ISS10</strain>
    </source>
</reference>
<dbReference type="AlphaFoldDB" id="A0A0V1KJY7"/>
<proteinExistence type="predicted"/>
<dbReference type="EMBL" id="JYDW01001099">
    <property type="protein sequence ID" value="KRZ47237.1"/>
    <property type="molecule type" value="Genomic_DNA"/>
</dbReference>
<accession>A0A0V1KJY7</accession>
<dbReference type="Proteomes" id="UP000054721">
    <property type="component" value="Unassembled WGS sequence"/>
</dbReference>
<gene>
    <name evidence="2" type="ORF">T02_14422</name>
</gene>
<keyword evidence="3" id="KW-1185">Reference proteome</keyword>
<feature type="compositionally biased region" description="Polar residues" evidence="1">
    <location>
        <begin position="15"/>
        <end position="31"/>
    </location>
</feature>
<evidence type="ECO:0000256" key="1">
    <source>
        <dbReference type="SAM" id="MobiDB-lite"/>
    </source>
</evidence>
<name>A0A0V1KJY7_9BILA</name>
<evidence type="ECO:0000313" key="3">
    <source>
        <dbReference type="Proteomes" id="UP000054721"/>
    </source>
</evidence>
<protein>
    <submittedName>
        <fullName evidence="2">Uncharacterized protein</fullName>
    </submittedName>
</protein>
<sequence>MRPHKIAKLLLGKGNANQNNPEIPPHTSQNG</sequence>
<feature type="region of interest" description="Disordered" evidence="1">
    <location>
        <begin position="10"/>
        <end position="31"/>
    </location>
</feature>
<comment type="caution">
    <text evidence="2">The sequence shown here is derived from an EMBL/GenBank/DDBJ whole genome shotgun (WGS) entry which is preliminary data.</text>
</comment>
<organism evidence="2 3">
    <name type="scientific">Trichinella nativa</name>
    <dbReference type="NCBI Taxonomy" id="6335"/>
    <lineage>
        <taxon>Eukaryota</taxon>
        <taxon>Metazoa</taxon>
        <taxon>Ecdysozoa</taxon>
        <taxon>Nematoda</taxon>
        <taxon>Enoplea</taxon>
        <taxon>Dorylaimia</taxon>
        <taxon>Trichinellida</taxon>
        <taxon>Trichinellidae</taxon>
        <taxon>Trichinella</taxon>
    </lineage>
</organism>